<dbReference type="AlphaFoldDB" id="A0A540WSQ7"/>
<name>A0A540WSQ7_9BACT</name>
<proteinExistence type="inferred from homology"/>
<evidence type="ECO:0000256" key="8">
    <source>
        <dbReference type="SAM" id="Phobius"/>
    </source>
</evidence>
<accession>A0A540WSQ7</accession>
<dbReference type="Gene3D" id="3.40.50.300">
    <property type="entry name" value="P-loop containing nucleotide triphosphate hydrolases"/>
    <property type="match status" value="1"/>
</dbReference>
<evidence type="ECO:0000313" key="10">
    <source>
        <dbReference type="Proteomes" id="UP000315369"/>
    </source>
</evidence>
<evidence type="ECO:0000256" key="4">
    <source>
        <dbReference type="ARBA" id="ARBA00022692"/>
    </source>
</evidence>
<comment type="caution">
    <text evidence="9">The sequence shown here is derived from an EMBL/GenBank/DDBJ whole genome shotgun (WGS) entry which is preliminary data.</text>
</comment>
<dbReference type="SUPFAM" id="SSF52540">
    <property type="entry name" value="P-loop containing nucleoside triphosphate hydrolases"/>
    <property type="match status" value="1"/>
</dbReference>
<dbReference type="CDD" id="cd01127">
    <property type="entry name" value="TrwB_TraG_TraD_VirD4"/>
    <property type="match status" value="2"/>
</dbReference>
<dbReference type="GO" id="GO:0005886">
    <property type="term" value="C:plasma membrane"/>
    <property type="evidence" value="ECO:0007669"/>
    <property type="project" value="UniProtKB-SubCell"/>
</dbReference>
<protein>
    <submittedName>
        <fullName evidence="9">Conjugal transfer protein TrbG</fullName>
    </submittedName>
</protein>
<evidence type="ECO:0000256" key="7">
    <source>
        <dbReference type="SAM" id="MobiDB-lite"/>
    </source>
</evidence>
<evidence type="ECO:0000256" key="3">
    <source>
        <dbReference type="ARBA" id="ARBA00022475"/>
    </source>
</evidence>
<dbReference type="PANTHER" id="PTHR37937">
    <property type="entry name" value="CONJUGATIVE TRANSFER: DNA TRANSPORT"/>
    <property type="match status" value="1"/>
</dbReference>
<evidence type="ECO:0000256" key="6">
    <source>
        <dbReference type="ARBA" id="ARBA00023136"/>
    </source>
</evidence>
<reference evidence="9 10" key="1">
    <citation type="submission" date="2019-06" db="EMBL/GenBank/DDBJ databases">
        <authorList>
            <person name="Livingstone P."/>
            <person name="Whitworth D."/>
        </authorList>
    </citation>
    <scope>NUCLEOTIDE SEQUENCE [LARGE SCALE GENOMIC DNA]</scope>
    <source>
        <strain evidence="9 10">AM401</strain>
    </source>
</reference>
<dbReference type="EMBL" id="VIFM01000159">
    <property type="protein sequence ID" value="TQF12019.1"/>
    <property type="molecule type" value="Genomic_DNA"/>
</dbReference>
<keyword evidence="10" id="KW-1185">Reference proteome</keyword>
<dbReference type="NCBIfam" id="NF010450">
    <property type="entry name" value="PRK13876.1"/>
    <property type="match status" value="1"/>
</dbReference>
<keyword evidence="4 8" id="KW-0812">Transmembrane</keyword>
<dbReference type="Proteomes" id="UP000315369">
    <property type="component" value="Unassembled WGS sequence"/>
</dbReference>
<keyword evidence="6 8" id="KW-0472">Membrane</keyword>
<feature type="transmembrane region" description="Helical" evidence="8">
    <location>
        <begin position="77"/>
        <end position="103"/>
    </location>
</feature>
<evidence type="ECO:0000256" key="1">
    <source>
        <dbReference type="ARBA" id="ARBA00004651"/>
    </source>
</evidence>
<dbReference type="InterPro" id="IPR003688">
    <property type="entry name" value="TraG/VirD4"/>
</dbReference>
<dbReference type="InterPro" id="IPR027417">
    <property type="entry name" value="P-loop_NTPase"/>
</dbReference>
<evidence type="ECO:0000256" key="5">
    <source>
        <dbReference type="ARBA" id="ARBA00022989"/>
    </source>
</evidence>
<comment type="subcellular location">
    <subcellularLocation>
        <location evidence="1">Cell membrane</location>
        <topology evidence="1">Multi-pass membrane protein</topology>
    </subcellularLocation>
</comment>
<comment type="similarity">
    <text evidence="2">Belongs to the VirD4/TraG family.</text>
</comment>
<evidence type="ECO:0000256" key="2">
    <source>
        <dbReference type="ARBA" id="ARBA00008806"/>
    </source>
</evidence>
<dbReference type="InterPro" id="IPR051539">
    <property type="entry name" value="T4SS-coupling_protein"/>
</dbReference>
<dbReference type="Pfam" id="PF02534">
    <property type="entry name" value="T4SS-DNA_transf"/>
    <property type="match status" value="2"/>
</dbReference>
<feature type="compositionally biased region" description="Low complexity" evidence="7">
    <location>
        <begin position="688"/>
        <end position="702"/>
    </location>
</feature>
<dbReference type="OrthoDB" id="9759295at2"/>
<evidence type="ECO:0000313" key="9">
    <source>
        <dbReference type="EMBL" id="TQF12019.1"/>
    </source>
</evidence>
<gene>
    <name evidence="9" type="ORF">FJV41_31325</name>
</gene>
<keyword evidence="3" id="KW-1003">Cell membrane</keyword>
<organism evidence="9 10">
    <name type="scientific">Myxococcus llanfairpwllgwyngyllgogerychwyrndrobwllllantysiliogogogochensis</name>
    <dbReference type="NCBI Taxonomy" id="2590453"/>
    <lineage>
        <taxon>Bacteria</taxon>
        <taxon>Pseudomonadati</taxon>
        <taxon>Myxococcota</taxon>
        <taxon>Myxococcia</taxon>
        <taxon>Myxococcales</taxon>
        <taxon>Cystobacterineae</taxon>
        <taxon>Myxococcaceae</taxon>
        <taxon>Myxococcus</taxon>
    </lineage>
</organism>
<feature type="compositionally biased region" description="Acidic residues" evidence="7">
    <location>
        <begin position="794"/>
        <end position="807"/>
    </location>
</feature>
<feature type="compositionally biased region" description="Low complexity" evidence="7">
    <location>
        <begin position="710"/>
        <end position="723"/>
    </location>
</feature>
<keyword evidence="5 8" id="KW-1133">Transmembrane helix</keyword>
<sequence length="823" mass="88930">MLLRCGMRRFLHPAHVLVSVLGVVGSLTTATQYLAATFAYQPQLGEPLGRVAGHSFYPPHFVFVWTWRYGSYRPAEAYLSTAVWILFAGVALTILCLFGLAILRGAPSSKRTTYGTARWATSDDLKRGGLLVNDGVVLAQTDDAVLDEYVDDNGERRLREERPGSYLLRHNGPEHVFVFAPTRSGKGAGIVMPTLLTWRGSVLVYDLKKELWHATAGWRKKFSHCIRWEPAAEYSARFNPLLEVRAGPNEVKDVQNIVEMLIDPSGKRGDKDHWKLAAGTLLTAAILHVLYSESDKTLAGVATFLSNPERSIIETLELMLSTQHTPSGPHPVIASSTREALNKSENELSGVVSTACAFLGIYRDPLVARNTSASDFRIADLMHAKRPVSLYFVLPPSDGERLTPVIRLVLNQIGTRLTESMAAPVYRPAHQVLAAIASRVFRRGNVEVLPPAPKDDGPKHRLLMLLDEFPTLGRLSFFERSLAFFAGYKIKCLLIAQSLGQLEEQYGPNNSILDNSHVRVSYGANNEKTAARISEMLGKSTVVTENVSFSGQRLAGWLGNKSSSEQEHGRDLLTPGEVMTLPASDALVIVGGLPPCRARKVLYYADAAFSARANLPPPEDPREQAREFLVRVVSNDWEQRKLSAPAATPPVPVSPANDAALPTLMGGGATAVPAPPALGAPNVEELAETSSPSSTETPKASPGPAAALPVATGASAGSAAVVAPKRRKARPQQQERLSLDLFGATSEPPPLERAPSGDADEPSEAPPPSPHSDDADPFDMLWKSGIAADGSTPDSDDDDEGAPEEDPAPVTSPRSRRRGDVPL</sequence>
<feature type="region of interest" description="Disordered" evidence="7">
    <location>
        <begin position="641"/>
        <end position="823"/>
    </location>
</feature>
<dbReference type="PANTHER" id="PTHR37937:SF1">
    <property type="entry name" value="CONJUGATIVE TRANSFER: DNA TRANSPORT"/>
    <property type="match status" value="1"/>
</dbReference>